<evidence type="ECO:0000256" key="4">
    <source>
        <dbReference type="ARBA" id="ARBA00022989"/>
    </source>
</evidence>
<feature type="transmembrane region" description="Helical" evidence="7">
    <location>
        <begin position="326"/>
        <end position="355"/>
    </location>
</feature>
<dbReference type="PANTHER" id="PTHR33778:SF1">
    <property type="entry name" value="MAGNESIUM TRANSPORTER YHID-RELATED"/>
    <property type="match status" value="1"/>
</dbReference>
<comment type="caution">
    <text evidence="9">The sequence shown here is derived from an EMBL/GenBank/DDBJ whole genome shotgun (WGS) entry which is preliminary data.</text>
</comment>
<gene>
    <name evidence="9" type="ORF">IV203_030078</name>
</gene>
<feature type="transmembrane region" description="Helical" evidence="7">
    <location>
        <begin position="286"/>
        <end position="306"/>
    </location>
</feature>
<dbReference type="Pfam" id="PF02308">
    <property type="entry name" value="MgtC"/>
    <property type="match status" value="1"/>
</dbReference>
<reference evidence="9" key="1">
    <citation type="journal article" date="2021" name="Sci. Rep.">
        <title>Diploid genomic architecture of Nitzschia inconspicua, an elite biomass production diatom.</title>
        <authorList>
            <person name="Oliver A."/>
            <person name="Podell S."/>
            <person name="Pinowska A."/>
            <person name="Traller J.C."/>
            <person name="Smith S.R."/>
            <person name="McClure R."/>
            <person name="Beliaev A."/>
            <person name="Bohutskyi P."/>
            <person name="Hill E.A."/>
            <person name="Rabines A."/>
            <person name="Zheng H."/>
            <person name="Allen L.Z."/>
            <person name="Kuo A."/>
            <person name="Grigoriev I.V."/>
            <person name="Allen A.E."/>
            <person name="Hazlebeck D."/>
            <person name="Allen E.E."/>
        </authorList>
    </citation>
    <scope>NUCLEOTIDE SEQUENCE</scope>
    <source>
        <strain evidence="9">Hildebrandi</strain>
    </source>
</reference>
<keyword evidence="10" id="KW-1185">Reference proteome</keyword>
<evidence type="ECO:0000256" key="1">
    <source>
        <dbReference type="ARBA" id="ARBA00004651"/>
    </source>
</evidence>
<evidence type="ECO:0000313" key="9">
    <source>
        <dbReference type="EMBL" id="KAG7367407.1"/>
    </source>
</evidence>
<dbReference type="AlphaFoldDB" id="A0A9K3Q0Y9"/>
<evidence type="ECO:0000256" key="2">
    <source>
        <dbReference type="ARBA" id="ARBA00022475"/>
    </source>
</evidence>
<feature type="region of interest" description="Disordered" evidence="6">
    <location>
        <begin position="37"/>
        <end position="76"/>
    </location>
</feature>
<dbReference type="GO" id="GO:0005886">
    <property type="term" value="C:plasma membrane"/>
    <property type="evidence" value="ECO:0007669"/>
    <property type="project" value="UniProtKB-SubCell"/>
</dbReference>
<sequence length="466" mass="51309">MPRPKQQQSSRFSMGEDVYLLSKSAISLNCDDRDYDRGTLPTNSAPYDATPRVTTRKSTVAAGTDRGKQPRQQGHNRWNSVSTTLSALFGMSNDGSSYDTTTTSNRSSKSKTKRVRIKGMYGFLIHNDFSMEMNAILLVCYLVVFLFSIIICIGPVMLTFVISTGDWCGLTFDGFTVEDTNRELFSGDTATPDSNSPYANPDYVVDPCRYLRVPYLCYLTMEECDMCRRLLCSVLFGGIIGYERRSSDRPAGIRTMGLVSLGACSFTISSIMAFKSSTMGWDASRVTAALPSGVGFLGGALIWKGSIFINDEEFHQVNGLTTAASVWLSAAVGVGCGGALYLVTGYVVILVVMILRYAPKSYLKDLAEMSEEMQEAEEEELVPPSNIQAKEETILLDEMPVSQFGSNGIDTDEDEFLDKITSMRASSRGLDQYDVPLNRTSTRMMKSKSTGSLRASLRAQFPNFAD</sequence>
<accession>A0A9K3Q0Y9</accession>
<keyword evidence="3 7" id="KW-0812">Transmembrane</keyword>
<organism evidence="9 10">
    <name type="scientific">Nitzschia inconspicua</name>
    <dbReference type="NCBI Taxonomy" id="303405"/>
    <lineage>
        <taxon>Eukaryota</taxon>
        <taxon>Sar</taxon>
        <taxon>Stramenopiles</taxon>
        <taxon>Ochrophyta</taxon>
        <taxon>Bacillariophyta</taxon>
        <taxon>Bacillariophyceae</taxon>
        <taxon>Bacillariophycidae</taxon>
        <taxon>Bacillariales</taxon>
        <taxon>Bacillariaceae</taxon>
        <taxon>Nitzschia</taxon>
    </lineage>
</organism>
<feature type="transmembrane region" description="Helical" evidence="7">
    <location>
        <begin position="135"/>
        <end position="162"/>
    </location>
</feature>
<dbReference type="Proteomes" id="UP000693970">
    <property type="component" value="Unassembled WGS sequence"/>
</dbReference>
<evidence type="ECO:0000259" key="8">
    <source>
        <dbReference type="Pfam" id="PF02308"/>
    </source>
</evidence>
<evidence type="ECO:0000256" key="7">
    <source>
        <dbReference type="SAM" id="Phobius"/>
    </source>
</evidence>
<name>A0A9K3Q0Y9_9STRA</name>
<keyword evidence="4 7" id="KW-1133">Transmembrane helix</keyword>
<reference evidence="9" key="2">
    <citation type="submission" date="2021-04" db="EMBL/GenBank/DDBJ databases">
        <authorList>
            <person name="Podell S."/>
        </authorList>
    </citation>
    <scope>NUCLEOTIDE SEQUENCE</scope>
    <source>
        <strain evidence="9">Hildebrandi</strain>
    </source>
</reference>
<evidence type="ECO:0000256" key="6">
    <source>
        <dbReference type="SAM" id="MobiDB-lite"/>
    </source>
</evidence>
<dbReference type="PANTHER" id="PTHR33778">
    <property type="entry name" value="PROTEIN MGTC"/>
    <property type="match status" value="1"/>
</dbReference>
<evidence type="ECO:0000256" key="5">
    <source>
        <dbReference type="ARBA" id="ARBA00023136"/>
    </source>
</evidence>
<keyword evidence="2" id="KW-1003">Cell membrane</keyword>
<comment type="subcellular location">
    <subcellularLocation>
        <location evidence="1">Cell membrane</location>
        <topology evidence="1">Multi-pass membrane protein</topology>
    </subcellularLocation>
</comment>
<protein>
    <submittedName>
        <fullName evidence="9">MgtC family protein</fullName>
    </submittedName>
</protein>
<proteinExistence type="predicted"/>
<feature type="domain" description="MgtC/SapB/SrpB/YhiD N-terminal" evidence="8">
    <location>
        <begin position="230"/>
        <end position="357"/>
    </location>
</feature>
<dbReference type="EMBL" id="JAGRRH010000007">
    <property type="protein sequence ID" value="KAG7367407.1"/>
    <property type="molecule type" value="Genomic_DNA"/>
</dbReference>
<dbReference type="InterPro" id="IPR003416">
    <property type="entry name" value="MgtC/SapB/SrpB/YhiD_fam"/>
</dbReference>
<dbReference type="OrthoDB" id="10052237at2759"/>
<evidence type="ECO:0000256" key="3">
    <source>
        <dbReference type="ARBA" id="ARBA00022692"/>
    </source>
</evidence>
<feature type="transmembrane region" description="Helical" evidence="7">
    <location>
        <begin position="251"/>
        <end position="274"/>
    </location>
</feature>
<evidence type="ECO:0000313" key="10">
    <source>
        <dbReference type="Proteomes" id="UP000693970"/>
    </source>
</evidence>
<keyword evidence="5 7" id="KW-0472">Membrane</keyword>
<dbReference type="InterPro" id="IPR049177">
    <property type="entry name" value="MgtC_SapB_SrpB_YhiD_N"/>
</dbReference>